<feature type="domain" description="Dienelactone hydrolase" evidence="2">
    <location>
        <begin position="68"/>
        <end position="280"/>
    </location>
</feature>
<organism evidence="3 4">
    <name type="scientific">Rasiella rasia</name>
    <dbReference type="NCBI Taxonomy" id="2744027"/>
    <lineage>
        <taxon>Bacteria</taxon>
        <taxon>Pseudomonadati</taxon>
        <taxon>Bacteroidota</taxon>
        <taxon>Flavobacteriia</taxon>
        <taxon>Flavobacteriales</taxon>
        <taxon>Flavobacteriaceae</taxon>
        <taxon>Rasiella</taxon>
    </lineage>
</organism>
<evidence type="ECO:0000259" key="2">
    <source>
        <dbReference type="Pfam" id="PF01738"/>
    </source>
</evidence>
<dbReference type="SUPFAM" id="SSF53474">
    <property type="entry name" value="alpha/beta-Hydrolases"/>
    <property type="match status" value="1"/>
</dbReference>
<dbReference type="RefSeq" id="WP_164678771.1">
    <property type="nucleotide sequence ID" value="NZ_CP049057.1"/>
</dbReference>
<proteinExistence type="predicted"/>
<keyword evidence="1" id="KW-0732">Signal</keyword>
<protein>
    <submittedName>
        <fullName evidence="3">Alpha/beta hydrolase</fullName>
    </submittedName>
</protein>
<reference evidence="3 4" key="1">
    <citation type="submission" date="2020-02" db="EMBL/GenBank/DDBJ databases">
        <title>Complete genome sequence of Flavobacteriaceae bacterium.</title>
        <authorList>
            <person name="Kim S.-J."/>
            <person name="Kim Y.-S."/>
            <person name="Kim K.-H."/>
        </authorList>
    </citation>
    <scope>NUCLEOTIDE SEQUENCE [LARGE SCALE GENOMIC DNA]</scope>
    <source>
        <strain evidence="3 4">RR4-40</strain>
    </source>
</reference>
<name>A0A6G6GK02_9FLAO</name>
<feature type="chain" id="PRO_5026069273" evidence="1">
    <location>
        <begin position="23"/>
        <end position="303"/>
    </location>
</feature>
<dbReference type="PANTHER" id="PTHR22946">
    <property type="entry name" value="DIENELACTONE HYDROLASE DOMAIN-CONTAINING PROTEIN-RELATED"/>
    <property type="match status" value="1"/>
</dbReference>
<dbReference type="InterPro" id="IPR029058">
    <property type="entry name" value="AB_hydrolase_fold"/>
</dbReference>
<dbReference type="Pfam" id="PF01738">
    <property type="entry name" value="DLH"/>
    <property type="match status" value="1"/>
</dbReference>
<dbReference type="Proteomes" id="UP000505306">
    <property type="component" value="Chromosome"/>
</dbReference>
<evidence type="ECO:0000256" key="1">
    <source>
        <dbReference type="SAM" id="SignalP"/>
    </source>
</evidence>
<dbReference type="GO" id="GO:0016787">
    <property type="term" value="F:hydrolase activity"/>
    <property type="evidence" value="ECO:0007669"/>
    <property type="project" value="UniProtKB-KW"/>
</dbReference>
<accession>A0A6G6GK02</accession>
<dbReference type="InterPro" id="IPR050261">
    <property type="entry name" value="FrsA_esterase"/>
</dbReference>
<evidence type="ECO:0000313" key="3">
    <source>
        <dbReference type="EMBL" id="QIE58743.1"/>
    </source>
</evidence>
<evidence type="ECO:0000313" key="4">
    <source>
        <dbReference type="Proteomes" id="UP000505306"/>
    </source>
</evidence>
<keyword evidence="4" id="KW-1185">Reference proteome</keyword>
<keyword evidence="3" id="KW-0378">Hydrolase</keyword>
<dbReference type="AlphaFoldDB" id="A0A6G6GK02"/>
<gene>
    <name evidence="3" type="ORF">G5B37_03955</name>
</gene>
<sequence>MRKIRTLLMLIGLIFISAISFAQEEIAYLNYSPKVEYNAKVVESNTSDDGTIFEKNVIDGFDSRIPFYVIKPKDNRKNKFVILLHGMTGSKENWVNPTSSLSKKYVTLKDSLLSIGYNVIIPDAKYHGERSYEADFASPISFFPTQDVEKIINLFATSVKDVRVIMDYMQSLAKEAQITFDVVGYSMGGTMAIYLNSVDNRLNRIVACVAPLGNALKTGMSLGLNEENAKRIDERYSSEIYAPIQKAPITLLMGTKDNWYTEKEVQDFYDKIEIKDKTLKFYESGHYLPEEFISDVIESLNKK</sequence>
<dbReference type="EMBL" id="CP049057">
    <property type="protein sequence ID" value="QIE58743.1"/>
    <property type="molecule type" value="Genomic_DNA"/>
</dbReference>
<dbReference type="KEGG" id="mgel:G5B37_03955"/>
<feature type="signal peptide" evidence="1">
    <location>
        <begin position="1"/>
        <end position="22"/>
    </location>
</feature>
<dbReference type="InterPro" id="IPR002925">
    <property type="entry name" value="Dienelactn_hydro"/>
</dbReference>
<dbReference type="Gene3D" id="3.40.50.1820">
    <property type="entry name" value="alpha/beta hydrolase"/>
    <property type="match status" value="1"/>
</dbReference>